<dbReference type="FunFam" id="3.30.1330.90:FF:000003">
    <property type="entry name" value="D-3-phosphoglycerate dehydrogenase"/>
    <property type="match status" value="1"/>
</dbReference>
<dbReference type="InterPro" id="IPR006140">
    <property type="entry name" value="D-isomer_DH_NAD-bd"/>
</dbReference>
<dbReference type="AlphaFoldDB" id="E3H6E2"/>
<proteinExistence type="inferred from homology"/>
<dbReference type="Gene3D" id="3.30.70.260">
    <property type="match status" value="1"/>
</dbReference>
<dbReference type="FunFam" id="3.40.50.720:FF:000021">
    <property type="entry name" value="D-3-phosphoglycerate dehydrogenase"/>
    <property type="match status" value="1"/>
</dbReference>
<dbReference type="UniPathway" id="UPA00135">
    <property type="reaction ID" value="UER00196"/>
</dbReference>
<evidence type="ECO:0000256" key="10">
    <source>
        <dbReference type="ARBA" id="ARBA00048731"/>
    </source>
</evidence>
<dbReference type="CDD" id="cd12173">
    <property type="entry name" value="PGDH_4"/>
    <property type="match status" value="1"/>
</dbReference>
<dbReference type="InterPro" id="IPR029753">
    <property type="entry name" value="D-isomer_DH_CS"/>
</dbReference>
<comment type="similarity">
    <text evidence="3 11">Belongs to the D-isomer specific 2-hydroxyacid dehydrogenase family.</text>
</comment>
<comment type="catalytic activity">
    <reaction evidence="9">
        <text>(R)-2-hydroxyglutarate + NAD(+) = 2-oxoglutarate + NADH + H(+)</text>
        <dbReference type="Rhea" id="RHEA:49612"/>
        <dbReference type="ChEBI" id="CHEBI:15378"/>
        <dbReference type="ChEBI" id="CHEBI:15801"/>
        <dbReference type="ChEBI" id="CHEBI:16810"/>
        <dbReference type="ChEBI" id="CHEBI:57540"/>
        <dbReference type="ChEBI" id="CHEBI:57945"/>
        <dbReference type="EC" id="1.1.1.399"/>
    </reaction>
</comment>
<comment type="catalytic activity">
    <reaction evidence="10 11">
        <text>(2R)-3-phosphoglycerate + NAD(+) = 3-phosphooxypyruvate + NADH + H(+)</text>
        <dbReference type="Rhea" id="RHEA:12641"/>
        <dbReference type="ChEBI" id="CHEBI:15378"/>
        <dbReference type="ChEBI" id="CHEBI:18110"/>
        <dbReference type="ChEBI" id="CHEBI:57540"/>
        <dbReference type="ChEBI" id="CHEBI:57945"/>
        <dbReference type="ChEBI" id="CHEBI:58272"/>
        <dbReference type="EC" id="1.1.1.95"/>
    </reaction>
</comment>
<dbReference type="Pfam" id="PF01842">
    <property type="entry name" value="ACT"/>
    <property type="match status" value="1"/>
</dbReference>
<evidence type="ECO:0000256" key="7">
    <source>
        <dbReference type="ARBA" id="ARBA00023027"/>
    </source>
</evidence>
<dbReference type="Pfam" id="PF02826">
    <property type="entry name" value="2-Hacid_dh_C"/>
    <property type="match status" value="1"/>
</dbReference>
<evidence type="ECO:0000256" key="6">
    <source>
        <dbReference type="ARBA" id="ARBA00023002"/>
    </source>
</evidence>
<dbReference type="Pfam" id="PF19304">
    <property type="entry name" value="PGDH_inter"/>
    <property type="match status" value="1"/>
</dbReference>
<reference evidence="13 14" key="1">
    <citation type="journal article" date="2010" name="Stand. Genomic Sci.">
        <title>Complete genome sequence of Ilyobacter polytropus type strain (CuHbu1).</title>
        <authorList>
            <person name="Sikorski J."/>
            <person name="Chertkov O."/>
            <person name="Lapidus A."/>
            <person name="Nolan M."/>
            <person name="Lucas S."/>
            <person name="Del Rio T.G."/>
            <person name="Tice H."/>
            <person name="Cheng J.F."/>
            <person name="Tapia R."/>
            <person name="Han C."/>
            <person name="Goodwin L."/>
            <person name="Pitluck S."/>
            <person name="Liolios K."/>
            <person name="Ivanova N."/>
            <person name="Mavromatis K."/>
            <person name="Mikhailova N."/>
            <person name="Pati A."/>
            <person name="Chen A."/>
            <person name="Palaniappan K."/>
            <person name="Land M."/>
            <person name="Hauser L."/>
            <person name="Chang Y.J."/>
            <person name="Jeffries C.D."/>
            <person name="Brambilla E."/>
            <person name="Yasawong M."/>
            <person name="Rohde M."/>
            <person name="Pukall R."/>
            <person name="Spring S."/>
            <person name="Goker M."/>
            <person name="Woyke T."/>
            <person name="Bristow J."/>
            <person name="Eisen J.A."/>
            <person name="Markowitz V."/>
            <person name="Hugenholtz P."/>
            <person name="Kyrpides N.C."/>
            <person name="Klenk H.P."/>
        </authorList>
    </citation>
    <scope>NUCLEOTIDE SEQUENCE [LARGE SCALE GENOMIC DNA]</scope>
    <source>
        <strain evidence="14">ATCC 51220 / DSM 2926 / LMG 16218 / CuHBu1</strain>
    </source>
</reference>
<evidence type="ECO:0000256" key="9">
    <source>
        <dbReference type="ARBA" id="ARBA00048126"/>
    </source>
</evidence>
<organism evidence="13 14">
    <name type="scientific">Ilyobacter polytropus (strain ATCC 51220 / DSM 2926 / LMG 16218 / CuHBu1)</name>
    <dbReference type="NCBI Taxonomy" id="572544"/>
    <lineage>
        <taxon>Bacteria</taxon>
        <taxon>Fusobacteriati</taxon>
        <taxon>Fusobacteriota</taxon>
        <taxon>Fusobacteriia</taxon>
        <taxon>Fusobacteriales</taxon>
        <taxon>Fusobacteriaceae</taxon>
        <taxon>Ilyobacter</taxon>
    </lineage>
</organism>
<dbReference type="InterPro" id="IPR029752">
    <property type="entry name" value="D-isomer_DH_CS1"/>
</dbReference>
<dbReference type="PROSITE" id="PS00065">
    <property type="entry name" value="D_2_HYDROXYACID_DH_1"/>
    <property type="match status" value="1"/>
</dbReference>
<dbReference type="NCBIfam" id="TIGR01327">
    <property type="entry name" value="PGDH"/>
    <property type="match status" value="1"/>
</dbReference>
<comment type="function">
    <text evidence="1">Catalyzes the reversible oxidation of 3-phospho-D-glycerate to 3-phosphonooxypyruvate, the first step of the phosphorylated L-serine biosynthesis pathway. Also catalyzes the reversible oxidation of 2-hydroxyglutarate to 2-oxoglutarate.</text>
</comment>
<comment type="pathway">
    <text evidence="2 11">Amino-acid biosynthesis; L-serine biosynthesis; L-serine from 3-phospho-D-glycerate: step 1/3.</text>
</comment>
<dbReference type="GO" id="GO:0004617">
    <property type="term" value="F:phosphoglycerate dehydrogenase activity"/>
    <property type="evidence" value="ECO:0007669"/>
    <property type="project" value="UniProtKB-UniRule"/>
</dbReference>
<dbReference type="PROSITE" id="PS00670">
    <property type="entry name" value="D_2_HYDROXYACID_DH_2"/>
    <property type="match status" value="1"/>
</dbReference>
<dbReference type="SUPFAM" id="SSF51735">
    <property type="entry name" value="NAD(P)-binding Rossmann-fold domains"/>
    <property type="match status" value="1"/>
</dbReference>
<dbReference type="OrthoDB" id="9805416at2"/>
<feature type="domain" description="ACT" evidence="12">
    <location>
        <begin position="458"/>
        <end position="530"/>
    </location>
</feature>
<dbReference type="SUPFAM" id="SSF52283">
    <property type="entry name" value="Formate/glycerate dehydrogenase catalytic domain-like"/>
    <property type="match status" value="1"/>
</dbReference>
<dbReference type="SUPFAM" id="SSF55021">
    <property type="entry name" value="ACT-like"/>
    <property type="match status" value="1"/>
</dbReference>
<dbReference type="InterPro" id="IPR045626">
    <property type="entry name" value="PGDH_ASB_dom"/>
</dbReference>
<sequence length="530" mass="58521">MSKFKVIIAEKMDIRGIELLQNQFDVDVCIGISREELLKRIHDYDALLVRSATQVNDELLEKATKLRIVGRAGNGTDNIDIHAATKKGVIVANTPESNSISACELGIALMMACARDVSVADKDMKAGKWSRNSFEGVELYNKTLGIIGLGRIGSLMATRMKAFGMKIVAYDPYISDERFSRFGVKKAENLDDLLKVSDFITIHTPRTEETIDMISFDEIDKMKDNVILVNVARGKIVNEDALYQGLKGGKIRGAGIDVHAVEPRYESPLYEFDNFIPTPHIGANTSEAQENVGIAIAQQVSNGLNGEIVETAVNLPVMEREGLKDVKPYIELMENLGKIYYQLYTESVKFVEINYWGDVSNLDTQMADLAFTKGLLQPILGNSVNYVNAKIMAENAGIGMKEKKFIENFGNYSNLVTIKITNSKNYVFTISGTISSNAEGKLVELEGYDFEVKPTEYMLFVKNKDVPGVIGHVGTLAGEKGINIATMQVGRKTKGDTAIMILTIDEEVSSTTLEEFKKMDNVVTAKSVVL</sequence>
<evidence type="ECO:0000256" key="8">
    <source>
        <dbReference type="ARBA" id="ARBA00023299"/>
    </source>
</evidence>
<dbReference type="Gene3D" id="3.30.1330.90">
    <property type="entry name" value="D-3-phosphoglycerate dehydrogenase, domain 3"/>
    <property type="match status" value="1"/>
</dbReference>
<dbReference type="InterPro" id="IPR029009">
    <property type="entry name" value="ASB_dom_sf"/>
</dbReference>
<evidence type="ECO:0000256" key="2">
    <source>
        <dbReference type="ARBA" id="ARBA00005216"/>
    </source>
</evidence>
<dbReference type="EMBL" id="CP002281">
    <property type="protein sequence ID" value="ADO82355.1"/>
    <property type="molecule type" value="Genomic_DNA"/>
</dbReference>
<dbReference type="InterPro" id="IPR036291">
    <property type="entry name" value="NAD(P)-bd_dom_sf"/>
</dbReference>
<evidence type="ECO:0000256" key="1">
    <source>
        <dbReference type="ARBA" id="ARBA00003800"/>
    </source>
</evidence>
<protein>
    <recommendedName>
        <fullName evidence="4 11">D-3-phosphoglycerate dehydrogenase</fullName>
        <ecNumber evidence="11">1.1.1.95</ecNumber>
    </recommendedName>
</protein>
<dbReference type="RefSeq" id="WP_013387025.1">
    <property type="nucleotide sequence ID" value="NC_014632.1"/>
</dbReference>
<dbReference type="GO" id="GO:0051287">
    <property type="term" value="F:NAD binding"/>
    <property type="evidence" value="ECO:0007669"/>
    <property type="project" value="UniProtKB-UniRule"/>
</dbReference>
<dbReference type="KEGG" id="ipo:Ilyop_0567"/>
<dbReference type="InterPro" id="IPR002912">
    <property type="entry name" value="ACT_dom"/>
</dbReference>
<dbReference type="EC" id="1.1.1.95" evidence="11"/>
<dbReference type="CDD" id="cd04902">
    <property type="entry name" value="ACT_3PGDH-xct"/>
    <property type="match status" value="1"/>
</dbReference>
<dbReference type="InterPro" id="IPR006139">
    <property type="entry name" value="D-isomer_2_OHA_DH_cat_dom"/>
</dbReference>
<dbReference type="GO" id="GO:0006564">
    <property type="term" value="P:L-serine biosynthetic process"/>
    <property type="evidence" value="ECO:0007669"/>
    <property type="project" value="UniProtKB-UniRule"/>
</dbReference>
<dbReference type="PROSITE" id="PS51671">
    <property type="entry name" value="ACT"/>
    <property type="match status" value="1"/>
</dbReference>
<dbReference type="Gene3D" id="3.40.50.720">
    <property type="entry name" value="NAD(P)-binding Rossmann-like Domain"/>
    <property type="match status" value="2"/>
</dbReference>
<dbReference type="PANTHER" id="PTHR42789:SF1">
    <property type="entry name" value="D-ISOMER SPECIFIC 2-HYDROXYACID DEHYDROGENASE FAMILY PROTEIN (AFU_ORTHOLOGUE AFUA_6G10090)"/>
    <property type="match status" value="1"/>
</dbReference>
<accession>E3H6E2</accession>
<keyword evidence="8 11" id="KW-0718">Serine biosynthesis</keyword>
<evidence type="ECO:0000313" key="14">
    <source>
        <dbReference type="Proteomes" id="UP000006875"/>
    </source>
</evidence>
<evidence type="ECO:0000256" key="3">
    <source>
        <dbReference type="ARBA" id="ARBA00005854"/>
    </source>
</evidence>
<dbReference type="Proteomes" id="UP000006875">
    <property type="component" value="Chromosome"/>
</dbReference>
<dbReference type="HOGENOM" id="CLU_019796_8_1_0"/>
<keyword evidence="14" id="KW-1185">Reference proteome</keyword>
<evidence type="ECO:0000313" key="13">
    <source>
        <dbReference type="EMBL" id="ADO82355.1"/>
    </source>
</evidence>
<evidence type="ECO:0000256" key="11">
    <source>
        <dbReference type="RuleBase" id="RU363003"/>
    </source>
</evidence>
<keyword evidence="6 11" id="KW-0560">Oxidoreductase</keyword>
<dbReference type="InterPro" id="IPR006236">
    <property type="entry name" value="PGDH"/>
</dbReference>
<dbReference type="FunFam" id="3.30.70.260:FF:000008">
    <property type="entry name" value="D-3-phosphoglycerate dehydrogenase, chloroplastic"/>
    <property type="match status" value="1"/>
</dbReference>
<gene>
    <name evidence="13" type="ordered locus">Ilyop_0567</name>
</gene>
<keyword evidence="5 11" id="KW-0028">Amino-acid biosynthesis</keyword>
<name>E3H6E2_ILYPC</name>
<dbReference type="SUPFAM" id="SSF143548">
    <property type="entry name" value="Serine metabolism enzymes domain"/>
    <property type="match status" value="1"/>
</dbReference>
<dbReference type="InterPro" id="IPR045865">
    <property type="entry name" value="ACT-like_dom_sf"/>
</dbReference>
<dbReference type="PANTHER" id="PTHR42789">
    <property type="entry name" value="D-ISOMER SPECIFIC 2-HYDROXYACID DEHYDROGENASE FAMILY PROTEIN (AFU_ORTHOLOGUE AFUA_6G10090)"/>
    <property type="match status" value="1"/>
</dbReference>
<keyword evidence="7 11" id="KW-0520">NAD</keyword>
<evidence type="ECO:0000256" key="4">
    <source>
        <dbReference type="ARBA" id="ARBA00021582"/>
    </source>
</evidence>
<dbReference type="eggNOG" id="COG0111">
    <property type="taxonomic scope" value="Bacteria"/>
</dbReference>
<evidence type="ECO:0000256" key="5">
    <source>
        <dbReference type="ARBA" id="ARBA00022605"/>
    </source>
</evidence>
<dbReference type="Pfam" id="PF00389">
    <property type="entry name" value="2-Hacid_dh"/>
    <property type="match status" value="1"/>
</dbReference>
<evidence type="ECO:0000259" key="12">
    <source>
        <dbReference type="PROSITE" id="PS51671"/>
    </source>
</evidence>
<dbReference type="PROSITE" id="PS00671">
    <property type="entry name" value="D_2_HYDROXYACID_DH_3"/>
    <property type="match status" value="1"/>
</dbReference>
<dbReference type="STRING" id="572544.Ilyop_0567"/>
<dbReference type="InterPro" id="IPR050857">
    <property type="entry name" value="D-2-hydroxyacid_DH"/>
</dbReference>